<name>A0A1I5DJC7_9FLAO</name>
<evidence type="ECO:0000256" key="1">
    <source>
        <dbReference type="ARBA" id="ARBA00004751"/>
    </source>
</evidence>
<evidence type="ECO:0000256" key="5">
    <source>
        <dbReference type="ARBA" id="ARBA00049288"/>
    </source>
</evidence>
<keyword evidence="3 9" id="KW-0816">Tricarboxylic acid cycle</keyword>
<dbReference type="NCBIfam" id="NF004126">
    <property type="entry name" value="PRK05614.1"/>
    <property type="match status" value="1"/>
</dbReference>
<organism evidence="11 12">
    <name type="scientific">Bizionia echini</name>
    <dbReference type="NCBI Taxonomy" id="649333"/>
    <lineage>
        <taxon>Bacteria</taxon>
        <taxon>Pseudomonadati</taxon>
        <taxon>Bacteroidota</taxon>
        <taxon>Flavobacteriia</taxon>
        <taxon>Flavobacteriales</taxon>
        <taxon>Flavobacteriaceae</taxon>
        <taxon>Bizionia</taxon>
    </lineage>
</organism>
<dbReference type="AlphaFoldDB" id="A0A1I5DJC7"/>
<dbReference type="EMBL" id="FOVN01000008">
    <property type="protein sequence ID" value="SFN99288.1"/>
    <property type="molecule type" value="Genomic_DNA"/>
</dbReference>
<dbReference type="NCBIfam" id="TIGR01798">
    <property type="entry name" value="cit_synth_I"/>
    <property type="match status" value="1"/>
</dbReference>
<dbReference type="STRING" id="649333.SAMN04487989_10865"/>
<dbReference type="Gene3D" id="2.20.28.60">
    <property type="match status" value="1"/>
</dbReference>
<proteinExistence type="inferred from homology"/>
<sequence length="429" mass="47740">MANTATLEVNGEKHEFPLVKGTENEVGIDIKNLRSATNGVVTIDPGYKNTGSCESAITFLDGEKGILRYRGYSIEELAEKAEFLEVAYLLIFGELPTQEQLDKFHKDIKAQSVVDEDVRKIIDAFPKSAHPMGVLASLTSALTAFNPSSVNVNSEEDMYKAIVKILGKFPVLVAWTLRKKQGLPLDYGDNSLGYVENVLKMMFKQPNCEYELDPIVVNALDKLLILHADHEQNCSTSTVRIVGSSHAGLFASLSAGISALWGPLHGGANQAVLEMLEGIKADGGDTKKYMAKAKDKDDPFRLMGFGHRVYKNFDPRAKIIKKSADDVLGNLGVEDPILDIAKGLEKEALEDSYFVDRKLYPNVDFYSGIIYRAMNIPTDMFTVMFALGRLPGWIAQWREMRLNQEPIGRPRQIYTGETHRPFKAIDKRS</sequence>
<dbReference type="CDD" id="cd06114">
    <property type="entry name" value="EcCS_like"/>
    <property type="match status" value="1"/>
</dbReference>
<dbReference type="PANTHER" id="PTHR42871:SF1">
    <property type="entry name" value="CITRATE SYNTHASE"/>
    <property type="match status" value="1"/>
</dbReference>
<comment type="catalytic activity">
    <reaction evidence="5 9">
        <text>oxaloacetate + acetyl-CoA + H2O = citrate + CoA + H(+)</text>
        <dbReference type="Rhea" id="RHEA:16845"/>
        <dbReference type="ChEBI" id="CHEBI:15377"/>
        <dbReference type="ChEBI" id="CHEBI:15378"/>
        <dbReference type="ChEBI" id="CHEBI:16452"/>
        <dbReference type="ChEBI" id="CHEBI:16947"/>
        <dbReference type="ChEBI" id="CHEBI:57287"/>
        <dbReference type="ChEBI" id="CHEBI:57288"/>
        <dbReference type="EC" id="2.3.3.16"/>
    </reaction>
</comment>
<evidence type="ECO:0000313" key="12">
    <source>
        <dbReference type="Proteomes" id="UP000198705"/>
    </source>
</evidence>
<dbReference type="InterPro" id="IPR036969">
    <property type="entry name" value="Citrate_synthase_sf"/>
</dbReference>
<evidence type="ECO:0000313" key="11">
    <source>
        <dbReference type="EMBL" id="SFN99288.1"/>
    </source>
</evidence>
<dbReference type="InterPro" id="IPR024176">
    <property type="entry name" value="Citrate_synthase_bac-typ"/>
</dbReference>
<evidence type="ECO:0000256" key="4">
    <source>
        <dbReference type="ARBA" id="ARBA00022679"/>
    </source>
</evidence>
<dbReference type="InterPro" id="IPR010953">
    <property type="entry name" value="Citrate_synthase_typ-I"/>
</dbReference>
<dbReference type="OrthoDB" id="9800864at2"/>
<dbReference type="RefSeq" id="WP_092209908.1">
    <property type="nucleotide sequence ID" value="NZ_CAXAYH010000043.1"/>
</dbReference>
<dbReference type="PROSITE" id="PS00480">
    <property type="entry name" value="CITRATE_SYNTHASE"/>
    <property type="match status" value="1"/>
</dbReference>
<dbReference type="Gene3D" id="1.10.580.10">
    <property type="entry name" value="Citrate Synthase, domain 1"/>
    <property type="match status" value="1"/>
</dbReference>
<dbReference type="InterPro" id="IPR016143">
    <property type="entry name" value="Citrate_synth-like_sm_a-sub"/>
</dbReference>
<keyword evidence="12" id="KW-1185">Reference proteome</keyword>
<evidence type="ECO:0000256" key="8">
    <source>
        <dbReference type="PIRSR" id="PIRSR001369-1"/>
    </source>
</evidence>
<accession>A0A1I5DJC7</accession>
<dbReference type="PIRSF" id="PIRSF001369">
    <property type="entry name" value="Citrate_synth"/>
    <property type="match status" value="1"/>
</dbReference>
<feature type="active site" evidence="8">
    <location>
        <position position="307"/>
    </location>
</feature>
<evidence type="ECO:0000256" key="3">
    <source>
        <dbReference type="ARBA" id="ARBA00022532"/>
    </source>
</evidence>
<dbReference type="GO" id="GO:0006099">
    <property type="term" value="P:tricarboxylic acid cycle"/>
    <property type="evidence" value="ECO:0007669"/>
    <property type="project" value="UniProtKB-UniRule"/>
</dbReference>
<keyword evidence="4 7" id="KW-0808">Transferase</keyword>
<dbReference type="Gene3D" id="1.10.230.10">
    <property type="entry name" value="Cytochrome P450-Terp, domain 2"/>
    <property type="match status" value="1"/>
</dbReference>
<dbReference type="FunFam" id="1.10.230.10:FF:000002">
    <property type="entry name" value="Citrate synthase"/>
    <property type="match status" value="1"/>
</dbReference>
<dbReference type="InterPro" id="IPR019810">
    <property type="entry name" value="Citrate_synthase_AS"/>
</dbReference>
<dbReference type="SUPFAM" id="SSF48256">
    <property type="entry name" value="Citrate synthase"/>
    <property type="match status" value="1"/>
</dbReference>
<gene>
    <name evidence="11" type="ORF">SAMN04487989_10865</name>
</gene>
<reference evidence="12" key="1">
    <citation type="submission" date="2016-10" db="EMBL/GenBank/DDBJ databases">
        <authorList>
            <person name="Varghese N."/>
            <person name="Submissions S."/>
        </authorList>
    </citation>
    <scope>NUCLEOTIDE SEQUENCE [LARGE SCALE GENOMIC DNA]</scope>
    <source>
        <strain evidence="12">DSM 23925</strain>
    </source>
</reference>
<feature type="active site" evidence="8">
    <location>
        <position position="364"/>
    </location>
</feature>
<dbReference type="Proteomes" id="UP000198705">
    <property type="component" value="Unassembled WGS sequence"/>
</dbReference>
<evidence type="ECO:0000256" key="2">
    <source>
        <dbReference type="ARBA" id="ARBA00010566"/>
    </source>
</evidence>
<comment type="pathway">
    <text evidence="1 9">Carbohydrate metabolism; tricarboxylic acid cycle; isocitrate from oxaloacetate: step 1/2.</text>
</comment>
<dbReference type="UniPathway" id="UPA00223">
    <property type="reaction ID" value="UER00717"/>
</dbReference>
<evidence type="ECO:0000256" key="10">
    <source>
        <dbReference type="RuleBase" id="RU003406"/>
    </source>
</evidence>
<dbReference type="PRINTS" id="PR00143">
    <property type="entry name" value="CITRTSNTHASE"/>
</dbReference>
<dbReference type="InterPro" id="IPR016142">
    <property type="entry name" value="Citrate_synth-like_lrg_a-sub"/>
</dbReference>
<evidence type="ECO:0000256" key="6">
    <source>
        <dbReference type="NCBIfam" id="TIGR01798"/>
    </source>
</evidence>
<dbReference type="GO" id="GO:0005737">
    <property type="term" value="C:cytoplasm"/>
    <property type="evidence" value="ECO:0007669"/>
    <property type="project" value="InterPro"/>
</dbReference>
<comment type="similarity">
    <text evidence="2 7 10">Belongs to the citrate synthase family.</text>
</comment>
<evidence type="ECO:0000256" key="7">
    <source>
        <dbReference type="PIRNR" id="PIRNR001369"/>
    </source>
</evidence>
<dbReference type="InterPro" id="IPR002020">
    <property type="entry name" value="Citrate_synthase"/>
</dbReference>
<dbReference type="GO" id="GO:0036440">
    <property type="term" value="F:citrate synthase activity"/>
    <property type="evidence" value="ECO:0007669"/>
    <property type="project" value="UniProtKB-EC"/>
</dbReference>
<protein>
    <recommendedName>
        <fullName evidence="6 7">Citrate synthase</fullName>
    </recommendedName>
</protein>
<dbReference type="PANTHER" id="PTHR42871">
    <property type="entry name" value="CITRATE SYNTHASE"/>
    <property type="match status" value="1"/>
</dbReference>
<evidence type="ECO:0000256" key="9">
    <source>
        <dbReference type="RuleBase" id="RU003370"/>
    </source>
</evidence>
<dbReference type="Pfam" id="PF00285">
    <property type="entry name" value="Citrate_synt"/>
    <property type="match status" value="1"/>
</dbReference>